<organism evidence="2 3">
    <name type="scientific">Acrobeloides nanus</name>
    <dbReference type="NCBI Taxonomy" id="290746"/>
    <lineage>
        <taxon>Eukaryota</taxon>
        <taxon>Metazoa</taxon>
        <taxon>Ecdysozoa</taxon>
        <taxon>Nematoda</taxon>
        <taxon>Chromadorea</taxon>
        <taxon>Rhabditida</taxon>
        <taxon>Tylenchina</taxon>
        <taxon>Cephalobomorpha</taxon>
        <taxon>Cephaloboidea</taxon>
        <taxon>Cephalobidae</taxon>
        <taxon>Acrobeloides</taxon>
    </lineage>
</organism>
<dbReference type="InterPro" id="IPR020904">
    <property type="entry name" value="Sc_DH/Rdtase_CS"/>
</dbReference>
<protein>
    <submittedName>
        <fullName evidence="3">Uncharacterized protein</fullName>
    </submittedName>
</protein>
<name>A0A914CI96_9BILA</name>
<dbReference type="Pfam" id="PF13561">
    <property type="entry name" value="adh_short_C2"/>
    <property type="match status" value="1"/>
</dbReference>
<proteinExistence type="predicted"/>
<evidence type="ECO:0000313" key="3">
    <source>
        <dbReference type="WBParaSite" id="ACRNAN_scaffold1066.g26298.t1"/>
    </source>
</evidence>
<dbReference type="PANTHER" id="PTHR43975:SF2">
    <property type="entry name" value="EG:BACR7A4.14 PROTEIN-RELATED"/>
    <property type="match status" value="1"/>
</dbReference>
<dbReference type="InterPro" id="IPR002347">
    <property type="entry name" value="SDR_fam"/>
</dbReference>
<evidence type="ECO:0000256" key="1">
    <source>
        <dbReference type="ARBA" id="ARBA00023002"/>
    </source>
</evidence>
<dbReference type="SUPFAM" id="SSF51735">
    <property type="entry name" value="NAD(P)-binding Rossmann-fold domains"/>
    <property type="match status" value="1"/>
</dbReference>
<dbReference type="AlphaFoldDB" id="A0A914CI96"/>
<dbReference type="WBParaSite" id="ACRNAN_scaffold1066.g26298.t1">
    <property type="protein sequence ID" value="ACRNAN_scaffold1066.g26298.t1"/>
    <property type="gene ID" value="ACRNAN_scaffold1066.g26298"/>
</dbReference>
<reference evidence="3" key="1">
    <citation type="submission" date="2022-11" db="UniProtKB">
        <authorList>
            <consortium name="WormBaseParasite"/>
        </authorList>
    </citation>
    <scope>IDENTIFICATION</scope>
</reference>
<keyword evidence="1" id="KW-0560">Oxidoreductase</keyword>
<dbReference type="FunFam" id="3.40.50.720:FF:000084">
    <property type="entry name" value="Short-chain dehydrogenase reductase"/>
    <property type="match status" value="1"/>
</dbReference>
<dbReference type="PROSITE" id="PS00061">
    <property type="entry name" value="ADH_SHORT"/>
    <property type="match status" value="1"/>
</dbReference>
<dbReference type="PRINTS" id="PR00080">
    <property type="entry name" value="SDRFAMILY"/>
</dbReference>
<evidence type="ECO:0000313" key="2">
    <source>
        <dbReference type="Proteomes" id="UP000887540"/>
    </source>
</evidence>
<dbReference type="Gene3D" id="3.40.50.720">
    <property type="entry name" value="NAD(P)-binding Rossmann-like Domain"/>
    <property type="match status" value="1"/>
</dbReference>
<dbReference type="InterPro" id="IPR036291">
    <property type="entry name" value="NAD(P)-bd_dom_sf"/>
</dbReference>
<dbReference type="PANTHER" id="PTHR43975">
    <property type="entry name" value="ZGC:101858"/>
    <property type="match status" value="1"/>
</dbReference>
<accession>A0A914CI96</accession>
<dbReference type="Proteomes" id="UP000887540">
    <property type="component" value="Unplaced"/>
</dbReference>
<sequence length="254" mass="26963">MTVAIVTGASSGIGQATALLFAKKGFQLSLSGRNETALAQVVKECINLGLKQDEVTSTVGDLREENVAKELVQHTIDKFGRIDILVNAAGILVSGSVETSSATDYDRQFDINVRSVIVLTKFAIPHIVATKGTIVNVSSIAGPCAFPGVTYYCMSKAAIDQFTKCLALELAPNGVRVNAVNPGVIISDVHRRAGMSEEEYAQFLERSKATHALGRVGTADEVAEGIYFLASEHSSFTTGLLLTIDGGRGIMTPR</sequence>
<keyword evidence="2" id="KW-1185">Reference proteome</keyword>
<dbReference type="PRINTS" id="PR00081">
    <property type="entry name" value="GDHRDH"/>
</dbReference>
<dbReference type="GO" id="GO:0016491">
    <property type="term" value="F:oxidoreductase activity"/>
    <property type="evidence" value="ECO:0007669"/>
    <property type="project" value="UniProtKB-KW"/>
</dbReference>